<dbReference type="RefSeq" id="WP_048732728.1">
    <property type="nucleotide sequence ID" value="NZ_CP012033.1"/>
</dbReference>
<dbReference type="EMBL" id="CP012033">
    <property type="protein sequence ID" value="AKP64016.1"/>
    <property type="molecule type" value="Genomic_DNA"/>
</dbReference>
<accession>A0AAC8UU59</accession>
<name>A0AAC8UU59_9LACO</name>
<keyword evidence="2" id="KW-1185">Reference proteome</keyword>
<dbReference type="AlphaFoldDB" id="A0AAC8UU59"/>
<dbReference type="Proteomes" id="UP000036000">
    <property type="component" value="Chromosome"/>
</dbReference>
<proteinExistence type="predicted"/>
<gene>
    <name evidence="1" type="ORF">ABN16_02740</name>
</gene>
<evidence type="ECO:0000313" key="1">
    <source>
        <dbReference type="EMBL" id="AKP64016.1"/>
    </source>
</evidence>
<dbReference type="KEGG" id="lko:ABN16_02740"/>
<reference evidence="1 2" key="1">
    <citation type="submission" date="2015-07" db="EMBL/GenBank/DDBJ databases">
        <title>Lactobacillus korensis/26-25/ whole genome sequencing.</title>
        <authorList>
            <person name="Kim M.K."/>
            <person name="Im W.-T."/>
            <person name="Srinivasan S."/>
            <person name="Lee J.-J."/>
        </authorList>
    </citation>
    <scope>NUCLEOTIDE SEQUENCE [LARGE SCALE GENOMIC DNA]</scope>
    <source>
        <strain evidence="1 2">26-25</strain>
    </source>
</reference>
<sequence>MMQQMPILPLIDRLTEGQSVTLSTEDGQDVRISPEVVAGKLTGNFVSTILPGIRYDDPRIILKETLAEFDAQGVTITSID</sequence>
<protein>
    <submittedName>
        <fullName evidence="1">Uncharacterized protein</fullName>
    </submittedName>
</protein>
<organism evidence="1 2">
    <name type="scientific">Levilactobacillus koreensis</name>
    <dbReference type="NCBI Taxonomy" id="637971"/>
    <lineage>
        <taxon>Bacteria</taxon>
        <taxon>Bacillati</taxon>
        <taxon>Bacillota</taxon>
        <taxon>Bacilli</taxon>
        <taxon>Lactobacillales</taxon>
        <taxon>Lactobacillaceae</taxon>
        <taxon>Levilactobacillus</taxon>
    </lineage>
</organism>
<evidence type="ECO:0000313" key="2">
    <source>
        <dbReference type="Proteomes" id="UP000036000"/>
    </source>
</evidence>